<feature type="domain" description="Polymerase/histidinol phosphatase N-terminal" evidence="1">
    <location>
        <begin position="3"/>
        <end position="70"/>
    </location>
</feature>
<dbReference type="SUPFAM" id="SSF89550">
    <property type="entry name" value="PHP domain-like"/>
    <property type="match status" value="1"/>
</dbReference>
<dbReference type="PANTHER" id="PTHR42924:SF3">
    <property type="entry name" value="POLYMERASE_HISTIDINOL PHOSPHATASE N-TERMINAL DOMAIN-CONTAINING PROTEIN"/>
    <property type="match status" value="1"/>
</dbReference>
<evidence type="ECO:0000313" key="2">
    <source>
        <dbReference type="EMBL" id="REL37425.1"/>
    </source>
</evidence>
<dbReference type="NCBIfam" id="NF047791">
    <property type="entry name" value="RNaseRnm"/>
    <property type="match status" value="1"/>
</dbReference>
<dbReference type="SMART" id="SM00481">
    <property type="entry name" value="POLIIIAc"/>
    <property type="match status" value="1"/>
</dbReference>
<dbReference type="GO" id="GO:0035312">
    <property type="term" value="F:5'-3' DNA exonuclease activity"/>
    <property type="evidence" value="ECO:0007669"/>
    <property type="project" value="TreeGrafter"/>
</dbReference>
<organism evidence="2 3">
    <name type="scientific">Thalassotalea euphylliae</name>
    <dbReference type="NCBI Taxonomy" id="1655234"/>
    <lineage>
        <taxon>Bacteria</taxon>
        <taxon>Pseudomonadati</taxon>
        <taxon>Pseudomonadota</taxon>
        <taxon>Gammaproteobacteria</taxon>
        <taxon>Alteromonadales</taxon>
        <taxon>Colwelliaceae</taxon>
        <taxon>Thalassotalea</taxon>
    </lineage>
</organism>
<sequence length="277" mass="31128">MRFDLHSHTNFSDGKLSPQELVERAVNFQLDVLAITDHDTVAGLEVAKQHISEQALPLTLVSGIEISTMWQNFEIHIVGLNIDPESQALQALISEQQNARESRATQMGEKLAKCGFPDMLEKAKALVGEGTITRAHFARVLHDEGQVSTMQSAFDKYIGKGKRAFVKPLWCDIAKAVEVIHQAGGVAVLAHPMRYDMTSKWLRRLILDFKAAGGDGMEIVLPQMNPDQRRLMLTFCLEYDLYASLGSDFHYPSKWSDLGRNLIMPEQVKPIWQLFGH</sequence>
<dbReference type="InterPro" id="IPR052018">
    <property type="entry name" value="PHP_domain"/>
</dbReference>
<dbReference type="Gene3D" id="3.20.20.140">
    <property type="entry name" value="Metal-dependent hydrolases"/>
    <property type="match status" value="1"/>
</dbReference>
<dbReference type="GO" id="GO:0004534">
    <property type="term" value="F:5'-3' RNA exonuclease activity"/>
    <property type="evidence" value="ECO:0007669"/>
    <property type="project" value="TreeGrafter"/>
</dbReference>
<dbReference type="AlphaFoldDB" id="A0A3E0UMD2"/>
<dbReference type="EMBL" id="QUOV01000001">
    <property type="protein sequence ID" value="REL37425.1"/>
    <property type="molecule type" value="Genomic_DNA"/>
</dbReference>
<dbReference type="InterPro" id="IPR003141">
    <property type="entry name" value="Pol/His_phosphatase_N"/>
</dbReference>
<comment type="caution">
    <text evidence="2">The sequence shown here is derived from an EMBL/GenBank/DDBJ whole genome shotgun (WGS) entry which is preliminary data.</text>
</comment>
<gene>
    <name evidence="2" type="ORF">DXX92_12480</name>
</gene>
<dbReference type="InterPro" id="IPR004013">
    <property type="entry name" value="PHP_dom"/>
</dbReference>
<reference evidence="2 3" key="1">
    <citation type="submission" date="2018-08" db="EMBL/GenBank/DDBJ databases">
        <title>Thalassotalea euphylliae genome.</title>
        <authorList>
            <person name="Summers S."/>
            <person name="Rice S.A."/>
            <person name="Freckelton M.L."/>
            <person name="Nedved B.T."/>
            <person name="Hadfield M.G."/>
        </authorList>
    </citation>
    <scope>NUCLEOTIDE SEQUENCE [LARGE SCALE GENOMIC DNA]</scope>
    <source>
        <strain evidence="2 3">H2</strain>
    </source>
</reference>
<name>A0A3E0UMD2_9GAMM</name>
<protein>
    <submittedName>
        <fullName evidence="2">PHP domain-containing protein</fullName>
    </submittedName>
</protein>
<dbReference type="Proteomes" id="UP000256999">
    <property type="component" value="Unassembled WGS sequence"/>
</dbReference>
<dbReference type="RefSeq" id="WP_116002420.1">
    <property type="nucleotide sequence ID" value="NZ_QUOV01000001.1"/>
</dbReference>
<dbReference type="InterPro" id="IPR016195">
    <property type="entry name" value="Pol/histidinol_Pase-like"/>
</dbReference>
<accession>A0A3E0UMD2</accession>
<proteinExistence type="predicted"/>
<evidence type="ECO:0000259" key="1">
    <source>
        <dbReference type="SMART" id="SM00481"/>
    </source>
</evidence>
<dbReference type="Gene3D" id="1.10.150.650">
    <property type="match status" value="1"/>
</dbReference>
<dbReference type="CDD" id="cd07438">
    <property type="entry name" value="PHP_HisPPase_AMP"/>
    <property type="match status" value="1"/>
</dbReference>
<evidence type="ECO:0000313" key="3">
    <source>
        <dbReference type="Proteomes" id="UP000256999"/>
    </source>
</evidence>
<dbReference type="OrthoDB" id="9804333at2"/>
<dbReference type="Pfam" id="PF02811">
    <property type="entry name" value="PHP"/>
    <property type="match status" value="1"/>
</dbReference>
<dbReference type="PANTHER" id="PTHR42924">
    <property type="entry name" value="EXONUCLEASE"/>
    <property type="match status" value="1"/>
</dbReference>